<evidence type="ECO:0000313" key="3">
    <source>
        <dbReference type="Proteomes" id="UP001178461"/>
    </source>
</evidence>
<dbReference type="EMBL" id="OX395127">
    <property type="protein sequence ID" value="CAI5768566.1"/>
    <property type="molecule type" value="Genomic_DNA"/>
</dbReference>
<protein>
    <submittedName>
        <fullName evidence="2">Uncharacterized protein</fullName>
    </submittedName>
</protein>
<evidence type="ECO:0000256" key="1">
    <source>
        <dbReference type="SAM" id="MobiDB-lite"/>
    </source>
</evidence>
<dbReference type="Proteomes" id="UP001178461">
    <property type="component" value="Chromosome 2"/>
</dbReference>
<name>A0AA35NY35_9SAUR</name>
<feature type="region of interest" description="Disordered" evidence="1">
    <location>
        <begin position="60"/>
        <end position="83"/>
    </location>
</feature>
<organism evidence="2 3">
    <name type="scientific">Podarcis lilfordi</name>
    <name type="common">Lilford's wall lizard</name>
    <dbReference type="NCBI Taxonomy" id="74358"/>
    <lineage>
        <taxon>Eukaryota</taxon>
        <taxon>Metazoa</taxon>
        <taxon>Chordata</taxon>
        <taxon>Craniata</taxon>
        <taxon>Vertebrata</taxon>
        <taxon>Euteleostomi</taxon>
        <taxon>Lepidosauria</taxon>
        <taxon>Squamata</taxon>
        <taxon>Bifurcata</taxon>
        <taxon>Unidentata</taxon>
        <taxon>Episquamata</taxon>
        <taxon>Laterata</taxon>
        <taxon>Lacertibaenia</taxon>
        <taxon>Lacertidae</taxon>
        <taxon>Podarcis</taxon>
    </lineage>
</organism>
<gene>
    <name evidence="2" type="ORF">PODLI_1B038188</name>
</gene>
<dbReference type="AlphaFoldDB" id="A0AA35NY35"/>
<evidence type="ECO:0000313" key="2">
    <source>
        <dbReference type="EMBL" id="CAI5768566.1"/>
    </source>
</evidence>
<accession>A0AA35NY35</accession>
<reference evidence="2" key="1">
    <citation type="submission" date="2022-12" db="EMBL/GenBank/DDBJ databases">
        <authorList>
            <person name="Alioto T."/>
            <person name="Alioto T."/>
            <person name="Gomez Garrido J."/>
        </authorList>
    </citation>
    <scope>NUCLEOTIDE SEQUENCE</scope>
</reference>
<proteinExistence type="predicted"/>
<keyword evidence="3" id="KW-1185">Reference proteome</keyword>
<sequence length="311" mass="34374">MAKRKWQPGDEAKDACASEESCKKTTWATARMTMPDTCKEQDLCIVYGEPIRQKPIIHKRTGGQQEAYPVEEEEEEPLPHGGSCRSPWEIPVWKIPGAPKEQDVCIVGEENIWQFPKTGERKACLQKISSGEGPVYSKGDSSVPSKTPAQTVVAATARMTMPDTCKEQDLCIVYGEPIRQKPIIHKRTGGQQKAYPVEEEEEEPLPHGGSCRSPWDIPVQAIPGAVKEQDVCIVATFPPSPSFASGSGCRSGGSPEWGGAGLFRRGIWEKRHVLRRTAAPFVPTWNDGRCAPGIIRVRERQGEERKSRANT</sequence>